<evidence type="ECO:0000313" key="3">
    <source>
        <dbReference type="EMBL" id="KYQ59879.1"/>
    </source>
</evidence>
<dbReference type="GO" id="GO:0003676">
    <property type="term" value="F:nucleic acid binding"/>
    <property type="evidence" value="ECO:0007669"/>
    <property type="project" value="InterPro"/>
</dbReference>
<evidence type="ECO:0000259" key="1">
    <source>
        <dbReference type="Pfam" id="PF17921"/>
    </source>
</evidence>
<sequence>MGGTYCGKRNNNDERHNRIFTTSVSDHHVKITPMEINTDKRLFQNHTIRSLSTTIQSGQCYLCQRQHLIYSYKQFLELSAKERVQEVKKLKLCMNCLRNDHFVIDCRSSSCRQCGDRHNTLCHFAREASGSQMESGRRPGSSSTGSESERKRVLMSTALFSRCTRKTRLKTNFDGIYAWSDSTIALAWISGDPSRQKMFVSNRTTEIQSVLPSDHWSHVRSKDNPADLISRGITFRDLKNCKLWWEGPEWLLRYTDYPSGEAQLVDLSPSEIKTIQMEEVSGSRIFLSTNEFNQTIQGLLDDQSALTKIERIIAWSFRFIVNARSIQSDREFGHLSTSEICKARRTLIKTIQKTHFAMELSNIETRGQINSNNKLLSLSPFLDEQGILRVGGRMQNVSIARDKKHPIVLPSNSKYTRLLFKREHIRLLHAGPQALLYSIRERYWPIRGKNIARKVVHNCVICFRNKPRAVSQLMGQLPADRVTPRRAFFTTGVDFTGPIITLINQGRGRKTNKSYTGSLFICFTTKAIHLEVVSDLSAASFIAALRRFIGRRGWARNFLLLGPNYKKYNILIRRENEKIVDALCKSNDIEWKFIPPASPHIGGLWEAGVKSCKFHLKRIIVLIQVKACLNSRPICLLSSSPADMQPLTPGLFLIGEPLMSLVDHDLSDAPVNRLDRWQLIQRITQDFWKRWNREYLTSLQGKLKWKIEKPNLIIDDVVLIQENNLPPLKWKLDRVIETHKGVDDKICVVTLKTANGICK</sequence>
<dbReference type="InterPro" id="IPR012337">
    <property type="entry name" value="RNaseH-like_sf"/>
</dbReference>
<dbReference type="STRING" id="64791.A0A151XHJ9"/>
<evidence type="ECO:0000313" key="4">
    <source>
        <dbReference type="Proteomes" id="UP000075809"/>
    </source>
</evidence>
<gene>
    <name evidence="3" type="ORF">ALC60_01074</name>
</gene>
<dbReference type="PANTHER" id="PTHR47331">
    <property type="entry name" value="PHD-TYPE DOMAIN-CONTAINING PROTEIN"/>
    <property type="match status" value="1"/>
</dbReference>
<dbReference type="InterPro" id="IPR040676">
    <property type="entry name" value="DUF5641"/>
</dbReference>
<dbReference type="EMBL" id="KQ982123">
    <property type="protein sequence ID" value="KYQ59879.1"/>
    <property type="molecule type" value="Genomic_DNA"/>
</dbReference>
<dbReference type="Gene3D" id="3.30.420.10">
    <property type="entry name" value="Ribonuclease H-like superfamily/Ribonuclease H"/>
    <property type="match status" value="1"/>
</dbReference>
<dbReference type="InterPro" id="IPR036397">
    <property type="entry name" value="RNaseH_sf"/>
</dbReference>
<protein>
    <recommendedName>
        <fullName evidence="5">DUF5641 domain-containing protein</fullName>
    </recommendedName>
</protein>
<organism evidence="3 4">
    <name type="scientific">Mycetomoellerius zeteki</name>
    <dbReference type="NCBI Taxonomy" id="64791"/>
    <lineage>
        <taxon>Eukaryota</taxon>
        <taxon>Metazoa</taxon>
        <taxon>Ecdysozoa</taxon>
        <taxon>Arthropoda</taxon>
        <taxon>Hexapoda</taxon>
        <taxon>Insecta</taxon>
        <taxon>Pterygota</taxon>
        <taxon>Neoptera</taxon>
        <taxon>Endopterygota</taxon>
        <taxon>Hymenoptera</taxon>
        <taxon>Apocrita</taxon>
        <taxon>Aculeata</taxon>
        <taxon>Formicoidea</taxon>
        <taxon>Formicidae</taxon>
        <taxon>Myrmicinae</taxon>
        <taxon>Mycetomoellerius</taxon>
    </lineage>
</organism>
<reference evidence="3 4" key="1">
    <citation type="submission" date="2015-09" db="EMBL/GenBank/DDBJ databases">
        <title>Trachymyrmex zeteki WGS genome.</title>
        <authorList>
            <person name="Nygaard S."/>
            <person name="Hu H."/>
            <person name="Boomsma J."/>
            <person name="Zhang G."/>
        </authorList>
    </citation>
    <scope>NUCLEOTIDE SEQUENCE [LARGE SCALE GENOMIC DNA]</scope>
    <source>
        <strain evidence="3">Tzet28-1</strain>
        <tissue evidence="3">Whole body</tissue>
    </source>
</reference>
<name>A0A151XHJ9_9HYME</name>
<dbReference type="SUPFAM" id="SSF53098">
    <property type="entry name" value="Ribonuclease H-like"/>
    <property type="match status" value="1"/>
</dbReference>
<accession>A0A151XHJ9</accession>
<dbReference type="Pfam" id="PF17921">
    <property type="entry name" value="Integrase_H2C2"/>
    <property type="match status" value="1"/>
</dbReference>
<feature type="domain" description="Integrase zinc-binding" evidence="1">
    <location>
        <begin position="413"/>
        <end position="468"/>
    </location>
</feature>
<feature type="domain" description="DUF5641" evidence="2">
    <location>
        <begin position="675"/>
        <end position="759"/>
    </location>
</feature>
<dbReference type="InterPro" id="IPR041588">
    <property type="entry name" value="Integrase_H2C2"/>
</dbReference>
<evidence type="ECO:0008006" key="5">
    <source>
        <dbReference type="Google" id="ProtNLM"/>
    </source>
</evidence>
<keyword evidence="4" id="KW-1185">Reference proteome</keyword>
<dbReference type="Proteomes" id="UP000075809">
    <property type="component" value="Unassembled WGS sequence"/>
</dbReference>
<dbReference type="Pfam" id="PF18701">
    <property type="entry name" value="DUF5641"/>
    <property type="match status" value="1"/>
</dbReference>
<proteinExistence type="predicted"/>
<evidence type="ECO:0000259" key="2">
    <source>
        <dbReference type="Pfam" id="PF18701"/>
    </source>
</evidence>
<dbReference type="AlphaFoldDB" id="A0A151XHJ9"/>